<dbReference type="GO" id="GO:0008408">
    <property type="term" value="F:3'-5' exonuclease activity"/>
    <property type="evidence" value="ECO:0007669"/>
    <property type="project" value="TreeGrafter"/>
</dbReference>
<keyword evidence="3 8" id="KW-0540">Nuclease</keyword>
<comment type="similarity">
    <text evidence="8">Belongs to the RNase T family.</text>
</comment>
<comment type="function">
    <text evidence="8">Trims short 3' overhangs of a variety of RNA species, leaving a one or two nucleotide 3' overhang. Responsible for the end-turnover of tRNA: specifically removes the terminal AMP residue from uncharged tRNA (tRNA-C-C-A). Also appears to be involved in tRNA biosynthesis.</text>
</comment>
<dbReference type="NCBIfam" id="TIGR01298">
    <property type="entry name" value="RNaseT"/>
    <property type="match status" value="1"/>
</dbReference>
<feature type="active site" description="Proton donor/acceptor" evidence="8">
    <location>
        <position position="194"/>
    </location>
</feature>
<reference evidence="12 13" key="1">
    <citation type="submission" date="2017-03" db="EMBL/GenBank/DDBJ databases">
        <title>Comparative genomics of honeybee gut symbionts reveal geographically distinct and subgroup specific antibiotic resistance.</title>
        <authorList>
            <person name="Ludvigsen J."/>
            <person name="Porcellato D."/>
            <person name="Labee-Lund T.M."/>
            <person name="Amdam G.V."/>
            <person name="Rudi K."/>
        </authorList>
    </citation>
    <scope>NUCLEOTIDE SEQUENCE [LARGE SCALE GENOMIC DNA]</scope>
    <source>
        <strain evidence="10 13">A-7-12</strain>
        <strain evidence="11 12">A-9-12</strain>
    </source>
</reference>
<feature type="binding site" evidence="8">
    <location>
        <position position="194"/>
    </location>
    <ligand>
        <name>Mg(2+)</name>
        <dbReference type="ChEBI" id="CHEBI:18420"/>
        <label>2</label>
        <note>catalytic</note>
    </ligand>
</feature>
<feature type="binding site" evidence="8">
    <location>
        <position position="38"/>
    </location>
    <ligand>
        <name>Mg(2+)</name>
        <dbReference type="ChEBI" id="CHEBI:18420"/>
        <label>2</label>
        <note>catalytic</note>
    </ligand>
</feature>
<dbReference type="GO" id="GO:0008033">
    <property type="term" value="P:tRNA processing"/>
    <property type="evidence" value="ECO:0007669"/>
    <property type="project" value="UniProtKB-KW"/>
</dbReference>
<feature type="binding site" evidence="8">
    <location>
        <position position="199"/>
    </location>
    <ligand>
        <name>Mg(2+)</name>
        <dbReference type="ChEBI" id="CHEBI:18420"/>
        <label>2</label>
        <note>catalytic</note>
    </ligand>
</feature>
<evidence type="ECO:0000256" key="3">
    <source>
        <dbReference type="ARBA" id="ARBA00022722"/>
    </source>
</evidence>
<dbReference type="SMART" id="SM00479">
    <property type="entry name" value="EXOIII"/>
    <property type="match status" value="1"/>
</dbReference>
<dbReference type="Proteomes" id="UP000194800">
    <property type="component" value="Unassembled WGS sequence"/>
</dbReference>
<dbReference type="InterPro" id="IPR012337">
    <property type="entry name" value="RNaseH-like_sf"/>
</dbReference>
<evidence type="ECO:0000313" key="11">
    <source>
        <dbReference type="EMBL" id="OTQ10702.1"/>
    </source>
</evidence>
<dbReference type="InterPro" id="IPR013520">
    <property type="entry name" value="Ribonucl_H"/>
</dbReference>
<evidence type="ECO:0000256" key="1">
    <source>
        <dbReference type="ARBA" id="ARBA00011738"/>
    </source>
</evidence>
<comment type="subunit">
    <text evidence="1 8">Homodimer.</text>
</comment>
<dbReference type="PANTHER" id="PTHR30231:SF2">
    <property type="entry name" value="RIBONUCLEASE T"/>
    <property type="match status" value="1"/>
</dbReference>
<proteinExistence type="inferred from homology"/>
<dbReference type="InterPro" id="IPR005987">
    <property type="entry name" value="RNase_T"/>
</dbReference>
<feature type="site" description="Important for substrate binding and specificity" evidence="8">
    <location>
        <position position="42"/>
    </location>
</feature>
<keyword evidence="12" id="KW-1185">Reference proteome</keyword>
<accession>A0A242NMH7</accession>
<keyword evidence="5 8" id="KW-0378">Hydrolase</keyword>
<dbReference type="GO" id="GO:0045004">
    <property type="term" value="P:DNA replication proofreading"/>
    <property type="evidence" value="ECO:0007669"/>
    <property type="project" value="TreeGrafter"/>
</dbReference>
<feature type="binding site" evidence="8">
    <location>
        <position position="36"/>
    </location>
    <ligand>
        <name>Mg(2+)</name>
        <dbReference type="ChEBI" id="CHEBI:18420"/>
        <label>1</label>
        <note>catalytic</note>
    </ligand>
</feature>
<evidence type="ECO:0000256" key="6">
    <source>
        <dbReference type="ARBA" id="ARBA00022839"/>
    </source>
</evidence>
<feature type="site" description="Important for substrate binding and specificity" evidence="8">
    <location>
        <position position="90"/>
    </location>
</feature>
<comment type="cofactor">
    <cofactor evidence="8">
        <name>Mg(2+)</name>
        <dbReference type="ChEBI" id="CHEBI:18420"/>
    </cofactor>
    <text evidence="8">Binds two Mg(2+) per subunit. The active form of the enzyme binds two Mg(2+) ions in its active site. The first Mg(2+) forms only one salt bridge with the protein.</text>
</comment>
<evidence type="ECO:0000256" key="7">
    <source>
        <dbReference type="ARBA" id="ARBA00022842"/>
    </source>
</evidence>
<keyword evidence="7 8" id="KW-0460">Magnesium</keyword>
<feature type="binding site" evidence="8">
    <location>
        <position position="36"/>
    </location>
    <ligand>
        <name>Mg(2+)</name>
        <dbReference type="ChEBI" id="CHEBI:18420"/>
        <label>2</label>
        <note>catalytic</note>
    </ligand>
</feature>
<sequence>MKNWHNNFHFLTNKITIVPNARLCERFRGFYPVVIDIETSGFDPKQNAILEIAAITLKMNKDGWLEPDETLQFNVNPFENAILEPTALAFNGIDPNNPLRGAVDEKVAIEAIFKMVRAGIKTSNCNRAVIIAHNAHFDHSFLMTAAERAGIKRNPFHPFATFDTASLCGLIFGQTVLAKACEVAKIPFDHKQAHSALYDTQKTAILFCEIVNRYKRLGGWPLADISPQAELDNELNGEQLSPESDQQTE</sequence>
<dbReference type="Proteomes" id="UP000194977">
    <property type="component" value="Unassembled WGS sequence"/>
</dbReference>
<dbReference type="Pfam" id="PF00929">
    <property type="entry name" value="RNase_T"/>
    <property type="match status" value="1"/>
</dbReference>
<dbReference type="InterPro" id="IPR036397">
    <property type="entry name" value="RNaseH_sf"/>
</dbReference>
<dbReference type="HAMAP" id="MF_00157">
    <property type="entry name" value="RNase_T"/>
    <property type="match status" value="1"/>
</dbReference>
<comment type="caution">
    <text evidence="10">The sequence shown here is derived from an EMBL/GenBank/DDBJ whole genome shotgun (WGS) entry which is preliminary data.</text>
</comment>
<dbReference type="PANTHER" id="PTHR30231">
    <property type="entry name" value="DNA POLYMERASE III SUBUNIT EPSILON"/>
    <property type="match status" value="1"/>
</dbReference>
<feature type="site" description="Important for substrate binding and specificity" evidence="8">
    <location>
        <position position="137"/>
    </location>
</feature>
<organism evidence="10 13">
    <name type="scientific">Gilliamella apicola</name>
    <dbReference type="NCBI Taxonomy" id="1196095"/>
    <lineage>
        <taxon>Bacteria</taxon>
        <taxon>Pseudomonadati</taxon>
        <taxon>Pseudomonadota</taxon>
        <taxon>Gammaproteobacteria</taxon>
        <taxon>Orbales</taxon>
        <taxon>Orbaceae</taxon>
        <taxon>Gilliamella</taxon>
    </lineage>
</organism>
<keyword evidence="2 8" id="KW-0819">tRNA processing</keyword>
<protein>
    <recommendedName>
        <fullName evidence="8">Ribonuclease T</fullName>
        <ecNumber evidence="8">3.1.13.-</ecNumber>
    </recommendedName>
    <alternativeName>
        <fullName evidence="8">Exoribonuclease T</fullName>
        <shortName evidence="8">RNase T</shortName>
    </alternativeName>
</protein>
<dbReference type="GO" id="GO:0016896">
    <property type="term" value="F:RNA exonuclease activity, producing 5'-phosphomonoesters"/>
    <property type="evidence" value="ECO:0007669"/>
    <property type="project" value="UniProtKB-UniRule"/>
</dbReference>
<dbReference type="GO" id="GO:0005829">
    <property type="term" value="C:cytosol"/>
    <property type="evidence" value="ECO:0007669"/>
    <property type="project" value="TreeGrafter"/>
</dbReference>
<evidence type="ECO:0000256" key="5">
    <source>
        <dbReference type="ARBA" id="ARBA00022801"/>
    </source>
</evidence>
<dbReference type="Gene3D" id="3.30.420.10">
    <property type="entry name" value="Ribonuclease H-like superfamily/Ribonuclease H"/>
    <property type="match status" value="1"/>
</dbReference>
<name>A0A242NMH7_9GAMM</name>
<dbReference type="GO" id="GO:0003676">
    <property type="term" value="F:nucleic acid binding"/>
    <property type="evidence" value="ECO:0007669"/>
    <property type="project" value="InterPro"/>
</dbReference>
<dbReference type="FunFam" id="3.30.420.10:FF:000009">
    <property type="entry name" value="Ribonuclease T"/>
    <property type="match status" value="1"/>
</dbReference>
<feature type="site" description="Important for substrate binding and specificity" evidence="8">
    <location>
        <position position="159"/>
    </location>
</feature>
<feature type="domain" description="Exonuclease" evidence="9">
    <location>
        <begin position="31"/>
        <end position="216"/>
    </location>
</feature>
<gene>
    <name evidence="8" type="primary">rnt</name>
    <name evidence="11" type="ORF">B6C91_04795</name>
    <name evidence="10" type="ORF">B6D08_01410</name>
</gene>
<evidence type="ECO:0000256" key="2">
    <source>
        <dbReference type="ARBA" id="ARBA00022694"/>
    </source>
</evidence>
<evidence type="ECO:0000256" key="8">
    <source>
        <dbReference type="HAMAP-Rule" id="MF_00157"/>
    </source>
</evidence>
<dbReference type="GO" id="GO:0000287">
    <property type="term" value="F:magnesium ion binding"/>
    <property type="evidence" value="ECO:0007669"/>
    <property type="project" value="UniProtKB-UniRule"/>
</dbReference>
<dbReference type="CDD" id="cd06134">
    <property type="entry name" value="RNaseT"/>
    <property type="match status" value="1"/>
</dbReference>
<dbReference type="EMBL" id="NART01000014">
    <property type="protein sequence ID" value="OTQ10702.1"/>
    <property type="molecule type" value="Genomic_DNA"/>
</dbReference>
<keyword evidence="6 8" id="KW-0269">Exonuclease</keyword>
<dbReference type="AlphaFoldDB" id="A0A242NMH7"/>
<dbReference type="EMBL" id="NARP01000003">
    <property type="protein sequence ID" value="OTQ01355.1"/>
    <property type="molecule type" value="Genomic_DNA"/>
</dbReference>
<keyword evidence="4 8" id="KW-0479">Metal-binding</keyword>
<dbReference type="SUPFAM" id="SSF53098">
    <property type="entry name" value="Ribonuclease H-like"/>
    <property type="match status" value="1"/>
</dbReference>
<evidence type="ECO:0000313" key="10">
    <source>
        <dbReference type="EMBL" id="OTQ01355.1"/>
    </source>
</evidence>
<evidence type="ECO:0000313" key="13">
    <source>
        <dbReference type="Proteomes" id="UP000194977"/>
    </source>
</evidence>
<evidence type="ECO:0000256" key="4">
    <source>
        <dbReference type="ARBA" id="ARBA00022723"/>
    </source>
</evidence>
<evidence type="ECO:0000313" key="12">
    <source>
        <dbReference type="Proteomes" id="UP000194800"/>
    </source>
</evidence>
<evidence type="ECO:0000259" key="9">
    <source>
        <dbReference type="SMART" id="SM00479"/>
    </source>
</evidence>
<dbReference type="EC" id="3.1.13.-" evidence="8"/>